<comment type="similarity">
    <text evidence="2">Belongs to the peptidase C13 family.</text>
</comment>
<protein>
    <submittedName>
        <fullName evidence="7">GPI-anchor transamidase isoform B</fullName>
    </submittedName>
</protein>
<dbReference type="Pfam" id="PF01650">
    <property type="entry name" value="Peptidase_C13"/>
    <property type="match status" value="1"/>
</dbReference>
<name>A0A2P6VMR0_9CHLO</name>
<reference evidence="7 8" key="1">
    <citation type="journal article" date="2018" name="Plant J.">
        <title>Genome sequences of Chlorella sorokiniana UTEX 1602 and Micractinium conductrix SAG 241.80: implications to maltose excretion by a green alga.</title>
        <authorList>
            <person name="Arriola M.B."/>
            <person name="Velmurugan N."/>
            <person name="Zhang Y."/>
            <person name="Plunkett M.H."/>
            <person name="Hondzo H."/>
            <person name="Barney B.M."/>
        </authorList>
    </citation>
    <scope>NUCLEOTIDE SEQUENCE [LARGE SCALE GENOMIC DNA]</scope>
    <source>
        <strain evidence="7 8">SAG 241.80</strain>
    </source>
</reference>
<evidence type="ECO:0000256" key="4">
    <source>
        <dbReference type="ARBA" id="ARBA00022729"/>
    </source>
</evidence>
<dbReference type="GO" id="GO:0006506">
    <property type="term" value="P:GPI anchor biosynthetic process"/>
    <property type="evidence" value="ECO:0007669"/>
    <property type="project" value="UniProtKB-UniPathway"/>
</dbReference>
<feature type="region of interest" description="Disordered" evidence="5">
    <location>
        <begin position="317"/>
        <end position="343"/>
    </location>
</feature>
<feature type="transmembrane region" description="Helical" evidence="6">
    <location>
        <begin position="45"/>
        <end position="66"/>
    </location>
</feature>
<organism evidence="7 8">
    <name type="scientific">Micractinium conductrix</name>
    <dbReference type="NCBI Taxonomy" id="554055"/>
    <lineage>
        <taxon>Eukaryota</taxon>
        <taxon>Viridiplantae</taxon>
        <taxon>Chlorophyta</taxon>
        <taxon>core chlorophytes</taxon>
        <taxon>Trebouxiophyceae</taxon>
        <taxon>Chlorellales</taxon>
        <taxon>Chlorellaceae</taxon>
        <taxon>Chlorella clade</taxon>
        <taxon>Micractinium</taxon>
    </lineage>
</organism>
<feature type="compositionally biased region" description="Low complexity" evidence="5">
    <location>
        <begin position="333"/>
        <end position="343"/>
    </location>
</feature>
<dbReference type="Gene3D" id="3.40.50.1460">
    <property type="match status" value="1"/>
</dbReference>
<dbReference type="PRINTS" id="PR00776">
    <property type="entry name" value="HEMOGLOBNASE"/>
</dbReference>
<dbReference type="PANTHER" id="PTHR48067:SF1">
    <property type="entry name" value="GPI-ANCHOR TRANSAMIDASE"/>
    <property type="match status" value="1"/>
</dbReference>
<evidence type="ECO:0000256" key="2">
    <source>
        <dbReference type="ARBA" id="ARBA00009941"/>
    </source>
</evidence>
<dbReference type="EMBL" id="LHPF02000002">
    <property type="protein sequence ID" value="PSC75370.1"/>
    <property type="molecule type" value="Genomic_DNA"/>
</dbReference>
<dbReference type="Proteomes" id="UP000239649">
    <property type="component" value="Unassembled WGS sequence"/>
</dbReference>
<sequence>MTLQRVVVMCQRRTACCLCASRGVPSGRAATCCHRLPPMRRRRSALLFAGAATRLLLALLCSAAHLSAAVNTSAASVGEGPVDTWAVIVDSSRYWLNYRHAANALGIYQAVRRLGLPDSRILLMLADQPACSPRNVHPGRIYLAPGAGAAGAAAAASDPANLLPQDIELDYRGREVSAETVLRVLTGRHLPGTPASKRLRSGRRSRVLLYLTGHGGDEFLKFHDQEELLATDLAAALAQMHAAGRYGELLLLADTCQASSLYAHVTAPGVLALASSKLGQSSYAHHLDATIGLHVVDQASYHLHHFLTTRLPPDPAAADGVSAAASGGGSIRGSGSRTRGPSL</sequence>
<dbReference type="GO" id="GO:0042765">
    <property type="term" value="C:GPI-anchor transamidase complex"/>
    <property type="evidence" value="ECO:0007669"/>
    <property type="project" value="InterPro"/>
</dbReference>
<dbReference type="STRING" id="554055.A0A2P6VMR0"/>
<evidence type="ECO:0000256" key="3">
    <source>
        <dbReference type="ARBA" id="ARBA00022502"/>
    </source>
</evidence>
<comment type="pathway">
    <text evidence="1">Glycolipid biosynthesis; glycosylphosphatidylinositol-anchor biosynthesis.</text>
</comment>
<accession>A0A2P6VMR0</accession>
<dbReference type="GO" id="GO:0003923">
    <property type="term" value="F:GPI-anchor transamidase activity"/>
    <property type="evidence" value="ECO:0007669"/>
    <property type="project" value="InterPro"/>
</dbReference>
<dbReference type="InterPro" id="IPR028361">
    <property type="entry name" value="GPI_transamidase"/>
</dbReference>
<dbReference type="OrthoDB" id="192611at2759"/>
<keyword evidence="3" id="KW-0337">GPI-anchor biosynthesis</keyword>
<evidence type="ECO:0000256" key="5">
    <source>
        <dbReference type="SAM" id="MobiDB-lite"/>
    </source>
</evidence>
<keyword evidence="6" id="KW-1133">Transmembrane helix</keyword>
<evidence type="ECO:0000256" key="1">
    <source>
        <dbReference type="ARBA" id="ARBA00004687"/>
    </source>
</evidence>
<dbReference type="GO" id="GO:0006508">
    <property type="term" value="P:proteolysis"/>
    <property type="evidence" value="ECO:0007669"/>
    <property type="project" value="InterPro"/>
</dbReference>
<dbReference type="AlphaFoldDB" id="A0A2P6VMR0"/>
<keyword evidence="6" id="KW-0472">Membrane</keyword>
<keyword evidence="6" id="KW-0812">Transmembrane</keyword>
<comment type="caution">
    <text evidence="7">The sequence shown here is derived from an EMBL/GenBank/DDBJ whole genome shotgun (WGS) entry which is preliminary data.</text>
</comment>
<gene>
    <name evidence="7" type="ORF">C2E20_1175</name>
</gene>
<dbReference type="PANTHER" id="PTHR48067">
    <property type="entry name" value="GPI-ANCHOR TRANSAMIDASE"/>
    <property type="match status" value="1"/>
</dbReference>
<dbReference type="InterPro" id="IPR001096">
    <property type="entry name" value="Peptidase_C13"/>
</dbReference>
<keyword evidence="4" id="KW-0732">Signal</keyword>
<dbReference type="GO" id="GO:0016255">
    <property type="term" value="P:attachment of GPI anchor to protein"/>
    <property type="evidence" value="ECO:0007669"/>
    <property type="project" value="InterPro"/>
</dbReference>
<evidence type="ECO:0000313" key="7">
    <source>
        <dbReference type="EMBL" id="PSC75370.1"/>
    </source>
</evidence>
<dbReference type="UniPathway" id="UPA00196"/>
<evidence type="ECO:0000313" key="8">
    <source>
        <dbReference type="Proteomes" id="UP000239649"/>
    </source>
</evidence>
<keyword evidence="8" id="KW-1185">Reference proteome</keyword>
<proteinExistence type="inferred from homology"/>
<evidence type="ECO:0000256" key="6">
    <source>
        <dbReference type="SAM" id="Phobius"/>
    </source>
</evidence>